<gene>
    <name evidence="2" type="ORF">JYU34_010163</name>
</gene>
<evidence type="ECO:0000256" key="1">
    <source>
        <dbReference type="SAM" id="SignalP"/>
    </source>
</evidence>
<keyword evidence="3" id="KW-1185">Reference proteome</keyword>
<dbReference type="InterPro" id="IPR009911">
    <property type="entry name" value="Fibroin_P25"/>
</dbReference>
<organism evidence="2 3">
    <name type="scientific">Plutella xylostella</name>
    <name type="common">Diamondback moth</name>
    <name type="synonym">Plutella maculipennis</name>
    <dbReference type="NCBI Taxonomy" id="51655"/>
    <lineage>
        <taxon>Eukaryota</taxon>
        <taxon>Metazoa</taxon>
        <taxon>Ecdysozoa</taxon>
        <taxon>Arthropoda</taxon>
        <taxon>Hexapoda</taxon>
        <taxon>Insecta</taxon>
        <taxon>Pterygota</taxon>
        <taxon>Neoptera</taxon>
        <taxon>Endopterygota</taxon>
        <taxon>Lepidoptera</taxon>
        <taxon>Glossata</taxon>
        <taxon>Ditrysia</taxon>
        <taxon>Yponomeutoidea</taxon>
        <taxon>Plutellidae</taxon>
        <taxon>Plutella</taxon>
    </lineage>
</organism>
<accession>A0ABQ7QHX8</accession>
<name>A0ABQ7QHX8_PLUXY</name>
<evidence type="ECO:0000313" key="2">
    <source>
        <dbReference type="EMBL" id="KAG7304797.1"/>
    </source>
</evidence>
<evidence type="ECO:0000313" key="3">
    <source>
        <dbReference type="Proteomes" id="UP000823941"/>
    </source>
</evidence>
<dbReference type="EMBL" id="JAHIBW010000014">
    <property type="protein sequence ID" value="KAG7304797.1"/>
    <property type="molecule type" value="Genomic_DNA"/>
</dbReference>
<keyword evidence="1" id="KW-0732">Signal</keyword>
<comment type="caution">
    <text evidence="2">The sequence shown here is derived from an EMBL/GenBank/DDBJ whole genome shotgun (WGS) entry which is preliminary data.</text>
</comment>
<feature type="chain" id="PRO_5046183084" evidence="1">
    <location>
        <begin position="22"/>
        <end position="249"/>
    </location>
</feature>
<feature type="signal peptide" evidence="1">
    <location>
        <begin position="1"/>
        <end position="21"/>
    </location>
</feature>
<proteinExistence type="predicted"/>
<dbReference type="Proteomes" id="UP000823941">
    <property type="component" value="Chromosome 14"/>
</dbReference>
<reference evidence="2 3" key="1">
    <citation type="submission" date="2021-06" db="EMBL/GenBank/DDBJ databases">
        <title>A haploid diamondback moth (Plutella xylostella L.) genome assembly resolves 31 chromosomes and identifies a diamide resistance mutation.</title>
        <authorList>
            <person name="Ward C.M."/>
            <person name="Perry K.D."/>
            <person name="Baker G."/>
            <person name="Powis K."/>
            <person name="Heckel D.G."/>
            <person name="Baxter S.W."/>
        </authorList>
    </citation>
    <scope>NUCLEOTIDE SEQUENCE [LARGE SCALE GENOMIC DNA]</scope>
    <source>
        <strain evidence="2 3">LV</strain>
        <tissue evidence="2">Single pupa</tissue>
    </source>
</reference>
<protein>
    <submittedName>
        <fullName evidence="2">Uncharacterized protein</fullName>
    </submittedName>
</protein>
<sequence>MQFSKICLITFLLYFCKNSEGKIINNVIPGYSVAGVENAVAEQDRDNYRPCPYYDLLCIRRYLSKHSNCKIALGPVPDPVYRDQSNLYFPTFKMSVTMNGLTIGGLNGVIREFYANRKDDLTILAVEFTNVTVVSNTAVFQYQRPGREPVVTNSSTNEFYPSFITTTVFRGVQHLDLANSETTAFLSTQPAIRIDPSAGVAPDPAIAPRYAVFLASIGVVAAETFMTTSVYYAATYIQYDVCDFGLRVN</sequence>
<dbReference type="Pfam" id="PF07294">
    <property type="entry name" value="Fibroin_P25"/>
    <property type="match status" value="1"/>
</dbReference>